<evidence type="ECO:0000313" key="2">
    <source>
        <dbReference type="EMBL" id="KAA0187800.1"/>
    </source>
</evidence>
<feature type="region of interest" description="Disordered" evidence="1">
    <location>
        <begin position="45"/>
        <end position="82"/>
    </location>
</feature>
<evidence type="ECO:0000313" key="3">
    <source>
        <dbReference type="Proteomes" id="UP000728185"/>
    </source>
</evidence>
<name>A0A8E0RU26_9TREM</name>
<proteinExistence type="predicted"/>
<comment type="caution">
    <text evidence="2">The sequence shown here is derived from an EMBL/GenBank/DDBJ whole genome shotgun (WGS) entry which is preliminary data.</text>
</comment>
<dbReference type="PANTHER" id="PTHR28467:SF1">
    <property type="entry name" value="PAXIP1-ASSOCIATED GLUTAMATE-RICH PROTEIN 1"/>
    <property type="match status" value="1"/>
</dbReference>
<accession>A0A8E0RU26</accession>
<dbReference type="Proteomes" id="UP000728185">
    <property type="component" value="Unassembled WGS sequence"/>
</dbReference>
<dbReference type="PANTHER" id="PTHR28467">
    <property type="entry name" value="PAXIP1-ASSOCIATED GLUTAMATE-RICH PROTEIN 1"/>
    <property type="match status" value="1"/>
</dbReference>
<reference evidence="2" key="1">
    <citation type="submission" date="2019-05" db="EMBL/GenBank/DDBJ databases">
        <title>Annotation for the trematode Fasciolopsis buski.</title>
        <authorList>
            <person name="Choi Y.-J."/>
        </authorList>
    </citation>
    <scope>NUCLEOTIDE SEQUENCE</scope>
    <source>
        <strain evidence="2">HT</strain>
        <tissue evidence="2">Whole worm</tissue>
    </source>
</reference>
<dbReference type="OrthoDB" id="10067843at2759"/>
<feature type="compositionally biased region" description="Low complexity" evidence="1">
    <location>
        <begin position="59"/>
        <end position="79"/>
    </location>
</feature>
<protein>
    <submittedName>
        <fullName evidence="2">Uncharacterized protein</fullName>
    </submittedName>
</protein>
<sequence>MTLPLLDNDRLFMELYPSGIPLSEMIPFYEAVARDEPIKLEWVCPGRRNPKETNQGNVSSQEQSTITSTTVTTTKSSDSPATSKLAEFDFDEGSSQSDLPLFPGSAGGGTVGMGQGAALPLRRVAGSGRHPRPPRVANMDKILNDLFKSRKESSTVHHSQGESGSAVNAVVHNATHELTAPKGNGQCGLNLEPSGVTPTEYQNTLTDNLVSAPVFTTASAETPMDVGDGLVPVVLTATSEALPDQLVPDTPMATESTIDHCANDSAPSDIGNMEHTMSLINSIESGLQPADSVQFTASSVGTVPEPIVSELPEQMARTQLMDKSNPDI</sequence>
<dbReference type="GO" id="GO:0044666">
    <property type="term" value="C:MLL3/4 complex"/>
    <property type="evidence" value="ECO:0007669"/>
    <property type="project" value="TreeGrafter"/>
</dbReference>
<dbReference type="AlphaFoldDB" id="A0A8E0RU26"/>
<keyword evidence="3" id="KW-1185">Reference proteome</keyword>
<dbReference type="GO" id="GO:1902808">
    <property type="term" value="P:positive regulation of cell cycle G1/S phase transition"/>
    <property type="evidence" value="ECO:0007669"/>
    <property type="project" value="TreeGrafter"/>
</dbReference>
<dbReference type="EMBL" id="LUCM01008868">
    <property type="protein sequence ID" value="KAA0187800.1"/>
    <property type="molecule type" value="Genomic_DNA"/>
</dbReference>
<dbReference type="InterPro" id="IPR028213">
    <property type="entry name" value="PA1"/>
</dbReference>
<dbReference type="GO" id="GO:0030331">
    <property type="term" value="F:nuclear estrogen receptor binding"/>
    <property type="evidence" value="ECO:0007669"/>
    <property type="project" value="TreeGrafter"/>
</dbReference>
<evidence type="ECO:0000256" key="1">
    <source>
        <dbReference type="SAM" id="MobiDB-lite"/>
    </source>
</evidence>
<dbReference type="GO" id="GO:0033148">
    <property type="term" value="P:positive regulation of intracellular estrogen receptor signaling pathway"/>
    <property type="evidence" value="ECO:0007669"/>
    <property type="project" value="TreeGrafter"/>
</dbReference>
<organism evidence="2 3">
    <name type="scientific">Fasciolopsis buskii</name>
    <dbReference type="NCBI Taxonomy" id="27845"/>
    <lineage>
        <taxon>Eukaryota</taxon>
        <taxon>Metazoa</taxon>
        <taxon>Spiralia</taxon>
        <taxon>Lophotrochozoa</taxon>
        <taxon>Platyhelminthes</taxon>
        <taxon>Trematoda</taxon>
        <taxon>Digenea</taxon>
        <taxon>Plagiorchiida</taxon>
        <taxon>Echinostomata</taxon>
        <taxon>Echinostomatoidea</taxon>
        <taxon>Fasciolidae</taxon>
        <taxon>Fasciolopsis</taxon>
    </lineage>
</organism>
<dbReference type="Pfam" id="PF15364">
    <property type="entry name" value="PAXIP1_C"/>
    <property type="match status" value="1"/>
</dbReference>
<gene>
    <name evidence="2" type="ORF">FBUS_05407</name>
</gene>